<dbReference type="InterPro" id="IPR045590">
    <property type="entry name" value="DUF6463"/>
</dbReference>
<reference evidence="1 2" key="1">
    <citation type="submission" date="2020-08" db="EMBL/GenBank/DDBJ databases">
        <title>Sequencing the genomes of 1000 actinobacteria strains.</title>
        <authorList>
            <person name="Klenk H.-P."/>
        </authorList>
    </citation>
    <scope>NUCLEOTIDE SEQUENCE [LARGE SCALE GENOMIC DNA]</scope>
    <source>
        <strain evidence="1 2">DSM 46659</strain>
    </source>
</reference>
<evidence type="ECO:0000313" key="2">
    <source>
        <dbReference type="Proteomes" id="UP000546642"/>
    </source>
</evidence>
<comment type="caution">
    <text evidence="1">The sequence shown here is derived from an EMBL/GenBank/DDBJ whole genome shotgun (WGS) entry which is preliminary data.</text>
</comment>
<protein>
    <submittedName>
        <fullName evidence="1">Uncharacterized protein</fullName>
    </submittedName>
</protein>
<evidence type="ECO:0000313" key="1">
    <source>
        <dbReference type="EMBL" id="MBB6173939.1"/>
    </source>
</evidence>
<dbReference type="Pfam" id="PF20064">
    <property type="entry name" value="DUF6463"/>
    <property type="match status" value="1"/>
</dbReference>
<proteinExistence type="predicted"/>
<organism evidence="1 2">
    <name type="scientific">Nocardiopsis mwathae</name>
    <dbReference type="NCBI Taxonomy" id="1472723"/>
    <lineage>
        <taxon>Bacteria</taxon>
        <taxon>Bacillati</taxon>
        <taxon>Actinomycetota</taxon>
        <taxon>Actinomycetes</taxon>
        <taxon>Streptosporangiales</taxon>
        <taxon>Nocardiopsidaceae</taxon>
        <taxon>Nocardiopsis</taxon>
    </lineage>
</organism>
<dbReference type="RefSeq" id="WP_184077662.1">
    <property type="nucleotide sequence ID" value="NZ_JACHDS010000001.1"/>
</dbReference>
<gene>
    <name evidence="1" type="ORF">HNR23_003999</name>
</gene>
<keyword evidence="2" id="KW-1185">Reference proteome</keyword>
<accession>A0A7W9YKZ9</accession>
<dbReference type="AlphaFoldDB" id="A0A7W9YKZ9"/>
<sequence>MISRSPRRCSPGLRSPGRWVQALAGLHLATGVILYRRQVTDIAADGVVATVPDWGDRATAFWFLAGAPLLWTSGRLLRSAEANGDARAQCVGGAALAATGAVGAAAMPVSGFWAVAALGTWSWVQGRRAPRCHT</sequence>
<dbReference type="Proteomes" id="UP000546642">
    <property type="component" value="Unassembled WGS sequence"/>
</dbReference>
<name>A0A7W9YKZ9_9ACTN</name>
<dbReference type="EMBL" id="JACHDS010000001">
    <property type="protein sequence ID" value="MBB6173939.1"/>
    <property type="molecule type" value="Genomic_DNA"/>
</dbReference>